<evidence type="ECO:0000259" key="4">
    <source>
        <dbReference type="PROSITE" id="PS50240"/>
    </source>
</evidence>
<dbReference type="PROSITE" id="PS00134">
    <property type="entry name" value="TRYPSIN_HIS"/>
    <property type="match status" value="1"/>
</dbReference>
<comment type="caution">
    <text evidence="5">The sequence shown here is derived from an EMBL/GenBank/DDBJ whole genome shotgun (WGS) entry which is preliminary data.</text>
</comment>
<dbReference type="SUPFAM" id="SSF50494">
    <property type="entry name" value="Trypsin-like serine proteases"/>
    <property type="match status" value="2"/>
</dbReference>
<dbReference type="PROSITE" id="PS50240">
    <property type="entry name" value="TRYPSIN_DOM"/>
    <property type="match status" value="1"/>
</dbReference>
<proteinExistence type="inferred from homology"/>
<dbReference type="Pfam" id="PF00089">
    <property type="entry name" value="Trypsin"/>
    <property type="match status" value="1"/>
</dbReference>
<evidence type="ECO:0000256" key="1">
    <source>
        <dbReference type="ARBA" id="ARBA00023157"/>
    </source>
</evidence>
<reference evidence="5" key="1">
    <citation type="submission" date="2022-03" db="EMBL/GenBank/DDBJ databases">
        <authorList>
            <person name="Martin C."/>
        </authorList>
    </citation>
    <scope>NUCLEOTIDE SEQUENCE</scope>
</reference>
<dbReference type="InterPro" id="IPR043504">
    <property type="entry name" value="Peptidase_S1_PA_chymotrypsin"/>
</dbReference>
<organism evidence="5 6">
    <name type="scientific">Owenia fusiformis</name>
    <name type="common">Polychaete worm</name>
    <dbReference type="NCBI Taxonomy" id="6347"/>
    <lineage>
        <taxon>Eukaryota</taxon>
        <taxon>Metazoa</taxon>
        <taxon>Spiralia</taxon>
        <taxon>Lophotrochozoa</taxon>
        <taxon>Annelida</taxon>
        <taxon>Polychaeta</taxon>
        <taxon>Sedentaria</taxon>
        <taxon>Canalipalpata</taxon>
        <taxon>Sabellida</taxon>
        <taxon>Oweniida</taxon>
        <taxon>Oweniidae</taxon>
        <taxon>Owenia</taxon>
    </lineage>
</organism>
<dbReference type="AlphaFoldDB" id="A0A8S4NCD5"/>
<dbReference type="PRINTS" id="PR00722">
    <property type="entry name" value="CHYMOTRYPSIN"/>
</dbReference>
<dbReference type="InterPro" id="IPR001254">
    <property type="entry name" value="Trypsin_dom"/>
</dbReference>
<keyword evidence="3" id="KW-0645">Protease</keyword>
<dbReference type="OrthoDB" id="10061449at2759"/>
<name>A0A8S4NCD5_OWEFU</name>
<sequence length="711" mass="80427">MHFYLSTLLCYHNLLNSYFYLDASATRCILFFRDLRDMHFSYSVCVLMLLVQDFVCMDDTDETDDVVVIKYLNKPIDTLVEKMTVDELTIRLGLAESDIREYLKKENIANKDKVHLKKSSGVIRKLLSTMKGLPNLLKNTKKKLTDLKDNLNSKIATTTVVTTEFETETKRLIKLISDVITEERKTFRTDIDNFKGLLAAFKTFKFMQNSPAIAEALKKIKALSKKHQIVVKSLNKARIPDVPHWLAWGPWSRCPGMMARCGWRERRKICMDDRESIQPSDRCFGQQPSEEEQCAGCLITFDGGRSTGGQRVYNISMYSYIVSISKSVQYGSEETGHFCGGIILTDVWIMTAAHCVCQGGHCCSEDFKFLDSKCDLKNLNVTAGLLKPHSTTKGHKDDGQTRQVSSVIIHEDYATDSYGNPLRKDIAMIKLDTPLDFTKRNVRPCDLPTSRCRGPAEETCIRHSEWERWDCEIAGWGVFKGNSASDVLRKLDVATYSDSGSIINATQTVVGTTAKGKGTPCKGDSGGPLVCTDGTVWPHRSVVIGIMSMITLRGCTRYSEGETVHTDVPHLLPWISDKIAEWSDWSQTCHKKGDTRIRVKYCLFNGYFSLNNTQYQTFFNTKERCSKEEKELCQETKQFKSTSGKKIVSDFEEYAYMVYVSYGEINDDFNSYCAGIIISDSWVMTTVVCACINGRCCSDNNDYSSTICELK</sequence>
<dbReference type="GO" id="GO:0006508">
    <property type="term" value="P:proteolysis"/>
    <property type="evidence" value="ECO:0007669"/>
    <property type="project" value="UniProtKB-KW"/>
</dbReference>
<gene>
    <name evidence="5" type="ORF">OFUS_LOCUS5388</name>
</gene>
<protein>
    <recommendedName>
        <fullName evidence="4">Peptidase S1 domain-containing protein</fullName>
    </recommendedName>
</protein>
<dbReference type="InterPro" id="IPR033116">
    <property type="entry name" value="TRYPSIN_SER"/>
</dbReference>
<dbReference type="CDD" id="cd00190">
    <property type="entry name" value="Tryp_SPc"/>
    <property type="match status" value="1"/>
</dbReference>
<dbReference type="InterPro" id="IPR001314">
    <property type="entry name" value="Peptidase_S1A"/>
</dbReference>
<keyword evidence="6" id="KW-1185">Reference proteome</keyword>
<keyword evidence="1" id="KW-1015">Disulfide bond</keyword>
<dbReference type="EMBL" id="CAIIXF020000003">
    <property type="protein sequence ID" value="CAH1778479.1"/>
    <property type="molecule type" value="Genomic_DNA"/>
</dbReference>
<dbReference type="Proteomes" id="UP000749559">
    <property type="component" value="Unassembled WGS sequence"/>
</dbReference>
<evidence type="ECO:0000256" key="2">
    <source>
        <dbReference type="ARBA" id="ARBA00024195"/>
    </source>
</evidence>
<comment type="similarity">
    <text evidence="2">Belongs to the peptidase S1 family. CLIP subfamily.</text>
</comment>
<dbReference type="InterPro" id="IPR051487">
    <property type="entry name" value="Ser/Thr_Proteases_Immune/Dev"/>
</dbReference>
<evidence type="ECO:0000256" key="3">
    <source>
        <dbReference type="RuleBase" id="RU363034"/>
    </source>
</evidence>
<keyword evidence="3" id="KW-0720">Serine protease</keyword>
<accession>A0A8S4NCD5</accession>
<evidence type="ECO:0000313" key="6">
    <source>
        <dbReference type="Proteomes" id="UP000749559"/>
    </source>
</evidence>
<dbReference type="InterPro" id="IPR018114">
    <property type="entry name" value="TRYPSIN_HIS"/>
</dbReference>
<keyword evidence="3" id="KW-0378">Hydrolase</keyword>
<evidence type="ECO:0000313" key="5">
    <source>
        <dbReference type="EMBL" id="CAH1778479.1"/>
    </source>
</evidence>
<dbReference type="PROSITE" id="PS00135">
    <property type="entry name" value="TRYPSIN_SER"/>
    <property type="match status" value="1"/>
</dbReference>
<dbReference type="GO" id="GO:0004252">
    <property type="term" value="F:serine-type endopeptidase activity"/>
    <property type="evidence" value="ECO:0007669"/>
    <property type="project" value="InterPro"/>
</dbReference>
<dbReference type="InterPro" id="IPR009003">
    <property type="entry name" value="Peptidase_S1_PA"/>
</dbReference>
<dbReference type="SMART" id="SM00020">
    <property type="entry name" value="Tryp_SPc"/>
    <property type="match status" value="1"/>
</dbReference>
<dbReference type="Gene3D" id="2.40.10.10">
    <property type="entry name" value="Trypsin-like serine proteases"/>
    <property type="match status" value="1"/>
</dbReference>
<dbReference type="PANTHER" id="PTHR24256">
    <property type="entry name" value="TRYPTASE-RELATED"/>
    <property type="match status" value="1"/>
</dbReference>
<feature type="domain" description="Peptidase S1" evidence="4">
    <location>
        <begin position="306"/>
        <end position="580"/>
    </location>
</feature>
<feature type="non-terminal residue" evidence="5">
    <location>
        <position position="1"/>
    </location>
</feature>